<evidence type="ECO:0000256" key="1">
    <source>
        <dbReference type="SAM" id="Phobius"/>
    </source>
</evidence>
<keyword evidence="1" id="KW-1133">Transmembrane helix</keyword>
<dbReference type="AlphaFoldDB" id="A0A087T012"/>
<dbReference type="Proteomes" id="UP000054359">
    <property type="component" value="Unassembled WGS sequence"/>
</dbReference>
<keyword evidence="1" id="KW-0472">Membrane</keyword>
<name>A0A087T012_STEMI</name>
<keyword evidence="3" id="KW-1185">Reference proteome</keyword>
<organism evidence="2 3">
    <name type="scientific">Stegodyphus mimosarum</name>
    <name type="common">African social velvet spider</name>
    <dbReference type="NCBI Taxonomy" id="407821"/>
    <lineage>
        <taxon>Eukaryota</taxon>
        <taxon>Metazoa</taxon>
        <taxon>Ecdysozoa</taxon>
        <taxon>Arthropoda</taxon>
        <taxon>Chelicerata</taxon>
        <taxon>Arachnida</taxon>
        <taxon>Araneae</taxon>
        <taxon>Araneomorphae</taxon>
        <taxon>Entelegynae</taxon>
        <taxon>Eresoidea</taxon>
        <taxon>Eresidae</taxon>
        <taxon>Stegodyphus</taxon>
    </lineage>
</organism>
<feature type="transmembrane region" description="Helical" evidence="1">
    <location>
        <begin position="12"/>
        <end position="29"/>
    </location>
</feature>
<feature type="transmembrane region" description="Helical" evidence="1">
    <location>
        <begin position="35"/>
        <end position="51"/>
    </location>
</feature>
<sequence>MHKVIRMATGSFYLWYIIFSCFFQLISFHMSLSSSSSFFFFLVFYNLFVIFKY</sequence>
<accession>A0A087T012</accession>
<feature type="non-terminal residue" evidence="2">
    <location>
        <position position="53"/>
    </location>
</feature>
<reference evidence="2 3" key="1">
    <citation type="submission" date="2013-11" db="EMBL/GenBank/DDBJ databases">
        <title>Genome sequencing of Stegodyphus mimosarum.</title>
        <authorList>
            <person name="Bechsgaard J."/>
        </authorList>
    </citation>
    <scope>NUCLEOTIDE SEQUENCE [LARGE SCALE GENOMIC DNA]</scope>
</reference>
<dbReference type="EMBL" id="KK112756">
    <property type="protein sequence ID" value="KFM58451.1"/>
    <property type="molecule type" value="Genomic_DNA"/>
</dbReference>
<keyword evidence="1" id="KW-0812">Transmembrane</keyword>
<gene>
    <name evidence="2" type="ORF">X975_10522</name>
</gene>
<proteinExistence type="predicted"/>
<evidence type="ECO:0000313" key="3">
    <source>
        <dbReference type="Proteomes" id="UP000054359"/>
    </source>
</evidence>
<protein>
    <submittedName>
        <fullName evidence="2">Uncharacterized protein</fullName>
    </submittedName>
</protein>
<evidence type="ECO:0000313" key="2">
    <source>
        <dbReference type="EMBL" id="KFM58451.1"/>
    </source>
</evidence>
<dbReference type="PROSITE" id="PS51257">
    <property type="entry name" value="PROKAR_LIPOPROTEIN"/>
    <property type="match status" value="1"/>
</dbReference>